<reference evidence="3" key="1">
    <citation type="submission" date="2022-07" db="EMBL/GenBank/DDBJ databases">
        <title>Phylogenomic reconstructions and comparative analyses of Kickxellomycotina fungi.</title>
        <authorList>
            <person name="Reynolds N.K."/>
            <person name="Stajich J.E."/>
            <person name="Barry K."/>
            <person name="Grigoriev I.V."/>
            <person name="Crous P."/>
            <person name="Smith M.E."/>
        </authorList>
    </citation>
    <scope>NUCLEOTIDE SEQUENCE</scope>
    <source>
        <strain evidence="3">NRRL 1566</strain>
    </source>
</reference>
<dbReference type="EMBL" id="JANBUW010000124">
    <property type="protein sequence ID" value="KAJ2848885.1"/>
    <property type="molecule type" value="Genomic_DNA"/>
</dbReference>
<dbReference type="PANTHER" id="PTHR47563">
    <property type="entry name" value="PROTEIN FMP25, MITOCHONDRIAL"/>
    <property type="match status" value="1"/>
</dbReference>
<evidence type="ECO:0000256" key="2">
    <source>
        <dbReference type="SAM" id="MobiDB-lite"/>
    </source>
</evidence>
<accession>A0A9W8IDM1</accession>
<evidence type="ECO:0000313" key="3">
    <source>
        <dbReference type="EMBL" id="KAJ2848885.1"/>
    </source>
</evidence>
<organism evidence="3 4">
    <name type="scientific">Coemansia brasiliensis</name>
    <dbReference type="NCBI Taxonomy" id="2650707"/>
    <lineage>
        <taxon>Eukaryota</taxon>
        <taxon>Fungi</taxon>
        <taxon>Fungi incertae sedis</taxon>
        <taxon>Zoopagomycota</taxon>
        <taxon>Kickxellomycotina</taxon>
        <taxon>Kickxellomycetes</taxon>
        <taxon>Kickxellales</taxon>
        <taxon>Kickxellaceae</taxon>
        <taxon>Coemansia</taxon>
    </lineage>
</organism>
<dbReference type="PROSITE" id="PS50012">
    <property type="entry name" value="RCC1_3"/>
    <property type="match status" value="2"/>
</dbReference>
<sequence>MQTAAVYTWQTPDYLYCQQGNYYGEVLGVDPQASPVTKAVGAVFAGGLAYYIYSEYGFSFAPYLPWSEQGALNDGEIAAADREAKERARRQRQQREKMMPKSELGPDEQIKWAWTHPGIYVTGSNEYGLADPRSPSALTGITCAVPGLEGKLFRSAAFSKTHAAAVDRDGCVYQWGTGFAGNKSHLPVCTLKDPAICEVATSENFVIVRDRKSRIRLLSGTNGINNAESPTNLKFEPALGWRESVVSLAAGRSHIAVTTSSGNVYTAALDARGNTRYQLGHGSSSGVKPLVLQRVQSNQHFVSAACGADHTLLLTAKGDVLGCGANDFGQLATGEYRVNTTTVCELSMLPKLWNNGPFRPQDTRAVTIAAGAATSYAQVAQGSNLKLLAWGRGIDGQLGNRTFAHMQGTPVSISAFSDREELDASRKRRAIGIRTLAAGAEHVVAVCDNSTNVVPDKSGAAVNTLPLFGYDVLVWGNNSAGQCIPERRHRFSEPEHPPLLYTSSSKRTDAVSRLQAAPSQWVPTAIMQSANVGKLPKKLLVEQAFAAGVQVTASYLRPL</sequence>
<dbReference type="InterPro" id="IPR009091">
    <property type="entry name" value="RCC1/BLIP-II"/>
</dbReference>
<feature type="region of interest" description="Disordered" evidence="2">
    <location>
        <begin position="82"/>
        <end position="102"/>
    </location>
</feature>
<evidence type="ECO:0000256" key="1">
    <source>
        <dbReference type="PROSITE-ProRule" id="PRU00235"/>
    </source>
</evidence>
<evidence type="ECO:0000313" key="4">
    <source>
        <dbReference type="Proteomes" id="UP001139887"/>
    </source>
</evidence>
<dbReference type="Proteomes" id="UP001139887">
    <property type="component" value="Unassembled WGS sequence"/>
</dbReference>
<comment type="caution">
    <text evidence="3">The sequence shown here is derived from an EMBL/GenBank/DDBJ whole genome shotgun (WGS) entry which is preliminary data.</text>
</comment>
<dbReference type="AlphaFoldDB" id="A0A9W8IDM1"/>
<protein>
    <submittedName>
        <fullName evidence="3">Uncharacterized protein</fullName>
    </submittedName>
</protein>
<dbReference type="InterPro" id="IPR000408">
    <property type="entry name" value="Reg_chr_condens"/>
</dbReference>
<dbReference type="GO" id="GO:0034551">
    <property type="term" value="P:mitochondrial respiratory chain complex III assembly"/>
    <property type="evidence" value="ECO:0007669"/>
    <property type="project" value="TreeGrafter"/>
</dbReference>
<name>A0A9W8IDM1_9FUNG</name>
<feature type="repeat" description="RCC1" evidence="1">
    <location>
        <begin position="385"/>
        <end position="449"/>
    </location>
</feature>
<dbReference type="SUPFAM" id="SSF50985">
    <property type="entry name" value="RCC1/BLIP-II"/>
    <property type="match status" value="1"/>
</dbReference>
<dbReference type="Pfam" id="PF00415">
    <property type="entry name" value="RCC1"/>
    <property type="match status" value="1"/>
</dbReference>
<keyword evidence="4" id="KW-1185">Reference proteome</keyword>
<gene>
    <name evidence="3" type="ORF">IWW36_003021</name>
</gene>
<dbReference type="Pfam" id="PF13540">
    <property type="entry name" value="RCC1_2"/>
    <property type="match status" value="1"/>
</dbReference>
<dbReference type="PROSITE" id="PS00626">
    <property type="entry name" value="RCC1_2"/>
    <property type="match status" value="1"/>
</dbReference>
<dbReference type="Gene3D" id="2.130.10.30">
    <property type="entry name" value="Regulator of chromosome condensation 1/beta-lactamase-inhibitor protein II"/>
    <property type="match status" value="2"/>
</dbReference>
<dbReference type="InterPro" id="IPR053245">
    <property type="entry name" value="MitoProcess-Associated"/>
</dbReference>
<proteinExistence type="predicted"/>
<dbReference type="PANTHER" id="PTHR47563:SF1">
    <property type="entry name" value="PROTEIN FMP25, MITOCHONDRIAL"/>
    <property type="match status" value="1"/>
</dbReference>
<dbReference type="GO" id="GO:0005743">
    <property type="term" value="C:mitochondrial inner membrane"/>
    <property type="evidence" value="ECO:0007669"/>
    <property type="project" value="TreeGrafter"/>
</dbReference>
<dbReference type="OrthoDB" id="10256179at2759"/>
<feature type="repeat" description="RCC1" evidence="1">
    <location>
        <begin position="262"/>
        <end position="317"/>
    </location>
</feature>